<evidence type="ECO:0000256" key="15">
    <source>
        <dbReference type="RuleBase" id="RU003357"/>
    </source>
</evidence>
<keyword evidence="12 18" id="KW-0675">Receptor</keyword>
<feature type="domain" description="TonB-dependent receptor plug" evidence="17">
    <location>
        <begin position="134"/>
        <end position="232"/>
    </location>
</feature>
<dbReference type="Pfam" id="PF00593">
    <property type="entry name" value="TonB_dep_Rec_b-barrel"/>
    <property type="match status" value="1"/>
</dbReference>
<dbReference type="Pfam" id="PF07715">
    <property type="entry name" value="Plug"/>
    <property type="match status" value="1"/>
</dbReference>
<name>A0A3D2SFC9_9BACE</name>
<dbReference type="InterPro" id="IPR039426">
    <property type="entry name" value="TonB-dep_rcpt-like"/>
</dbReference>
<protein>
    <submittedName>
        <fullName evidence="18">TonB-dependent siderophore receptor</fullName>
    </submittedName>
</protein>
<dbReference type="CDD" id="cd01347">
    <property type="entry name" value="ligand_gated_channel"/>
    <property type="match status" value="1"/>
</dbReference>
<dbReference type="InterPro" id="IPR000531">
    <property type="entry name" value="Beta-barrel_TonB"/>
</dbReference>
<dbReference type="PANTHER" id="PTHR32552:SF68">
    <property type="entry name" value="FERRICHROME OUTER MEMBRANE TRANSPORTER_PHAGE RECEPTOR"/>
    <property type="match status" value="1"/>
</dbReference>
<evidence type="ECO:0000313" key="19">
    <source>
        <dbReference type="Proteomes" id="UP000263098"/>
    </source>
</evidence>
<dbReference type="GO" id="GO:0015891">
    <property type="term" value="P:siderophore transport"/>
    <property type="evidence" value="ECO:0007669"/>
    <property type="project" value="InterPro"/>
</dbReference>
<proteinExistence type="inferred from homology"/>
<evidence type="ECO:0000256" key="12">
    <source>
        <dbReference type="ARBA" id="ARBA00023170"/>
    </source>
</evidence>
<dbReference type="InterPro" id="IPR036942">
    <property type="entry name" value="Beta-barrel_TonB_sf"/>
</dbReference>
<dbReference type="GO" id="GO:0015344">
    <property type="term" value="F:siderophore uptake transmembrane transporter activity"/>
    <property type="evidence" value="ECO:0007669"/>
    <property type="project" value="TreeGrafter"/>
</dbReference>
<keyword evidence="3 14" id="KW-0813">Transport</keyword>
<keyword evidence="6 14" id="KW-0812">Transmembrane</keyword>
<evidence type="ECO:0000256" key="3">
    <source>
        <dbReference type="ARBA" id="ARBA00022448"/>
    </source>
</evidence>
<evidence type="ECO:0000256" key="2">
    <source>
        <dbReference type="ARBA" id="ARBA00009810"/>
    </source>
</evidence>
<dbReference type="InterPro" id="IPR012910">
    <property type="entry name" value="Plug_dom"/>
</dbReference>
<reference evidence="18 19" key="1">
    <citation type="journal article" date="2018" name="Nat. Biotechnol.">
        <title>A standardized bacterial taxonomy based on genome phylogeny substantially revises the tree of life.</title>
        <authorList>
            <person name="Parks D.H."/>
            <person name="Chuvochina M."/>
            <person name="Waite D.W."/>
            <person name="Rinke C."/>
            <person name="Skarshewski A."/>
            <person name="Chaumeil P.A."/>
            <person name="Hugenholtz P."/>
        </authorList>
    </citation>
    <scope>NUCLEOTIDE SEQUENCE [LARGE SCALE GENOMIC DNA]</scope>
    <source>
        <strain evidence="18">UBA9667</strain>
    </source>
</reference>
<keyword evidence="4 14" id="KW-1134">Transmembrane beta strand</keyword>
<evidence type="ECO:0000256" key="6">
    <source>
        <dbReference type="ARBA" id="ARBA00022692"/>
    </source>
</evidence>
<keyword evidence="8" id="KW-0408">Iron</keyword>
<dbReference type="InterPro" id="IPR010105">
    <property type="entry name" value="TonB_sidphr_rcpt"/>
</dbReference>
<accession>A0A3D2SFC9</accession>
<dbReference type="GO" id="GO:0038023">
    <property type="term" value="F:signaling receptor activity"/>
    <property type="evidence" value="ECO:0007669"/>
    <property type="project" value="InterPro"/>
</dbReference>
<dbReference type="Proteomes" id="UP000263098">
    <property type="component" value="Unassembled WGS sequence"/>
</dbReference>
<evidence type="ECO:0000256" key="13">
    <source>
        <dbReference type="ARBA" id="ARBA00023237"/>
    </source>
</evidence>
<keyword evidence="7" id="KW-0732">Signal</keyword>
<evidence type="ECO:0000256" key="14">
    <source>
        <dbReference type="PROSITE-ProRule" id="PRU01360"/>
    </source>
</evidence>
<gene>
    <name evidence="18" type="ORF">DHW31_09380</name>
</gene>
<dbReference type="Gene3D" id="2.170.130.10">
    <property type="entry name" value="TonB-dependent receptor, plug domain"/>
    <property type="match status" value="1"/>
</dbReference>
<dbReference type="SUPFAM" id="SSF49464">
    <property type="entry name" value="Carboxypeptidase regulatory domain-like"/>
    <property type="match status" value="1"/>
</dbReference>
<keyword evidence="13 14" id="KW-0998">Cell outer membrane</keyword>
<dbReference type="PANTHER" id="PTHR32552">
    <property type="entry name" value="FERRICHROME IRON RECEPTOR-RELATED"/>
    <property type="match status" value="1"/>
</dbReference>
<sequence>MRKLSLGILLVFCNLFATFAGEIKGVVFSKSGERLEFVTIQLKGTNTGGTTDSRGRFNFRKLTNGHYTLVLSSVSYKTKELKVELPTDNGVVVMDSVILEPTTQELDEIVVTGNASKYNTRDISNSIRLGQPLLRIPQNVQVVGSQIMADQQIVSMSDGIARNVSGVTKLEHWGDSYTRINMRGSRAAAFREGMNVTSSWGPLTEDMSYVERVEFIKGPAGFMMSNGEPSGIYNVVTKKPTGQTKGEATFTYGSYDFYRAAIDLDGKLDQTGRLLYRFNAMGQTTNSHRAHEFAKRYSIAPVISYQLDPKTKLTAEYNFQYMQSSNIGSYYAFSPDGYATLPQDYSILEPGLEPTTVNDHTLILNLQHQFNKDWKLTAQTAYFNYNRQGSSMWPGSLSANGDMIRNVSIGDAINEMKFGQLYLNGKAQTGQVSHTVLAGFDAGDKHAWYDWSKSFALDSIGTYNIYNTKYNGGSPYYGYPSFDRSKSLKERANNTQITQSYVGLYLQDVLGFFNDRLLLTLAGRYTYVKDSSYGTTQTKERHFSPRVGLNFSIDENTSVYALYDQTFSPKMGMLRSGKKVKPITGNNWEAGIKRNWFNNRWSTSLTVYQILKDNETSSDPQNTPQESYLIQVGQSKSKGVEIDVQGEIVRNLSVIANYAYTDYKVSKSVNASQPVGTRLPGYAKQNFNIWLKYKFTQGMLDGFSLSAGQTSQLDRSSWNWGSTLNNTQSLPDYFRFDAALGWRKNNLNLALNIYNVFDRYLYSGSPYGNYYYWQSEAPRNFRLSMSYSF</sequence>
<dbReference type="NCBIfam" id="TIGR01783">
    <property type="entry name" value="TonB-siderophor"/>
    <property type="match status" value="1"/>
</dbReference>
<evidence type="ECO:0000256" key="7">
    <source>
        <dbReference type="ARBA" id="ARBA00022729"/>
    </source>
</evidence>
<evidence type="ECO:0000256" key="5">
    <source>
        <dbReference type="ARBA" id="ARBA00022496"/>
    </source>
</evidence>
<evidence type="ECO:0000256" key="10">
    <source>
        <dbReference type="ARBA" id="ARBA00023077"/>
    </source>
</evidence>
<dbReference type="GO" id="GO:0009279">
    <property type="term" value="C:cell outer membrane"/>
    <property type="evidence" value="ECO:0007669"/>
    <property type="project" value="UniProtKB-SubCell"/>
</dbReference>
<evidence type="ECO:0000256" key="1">
    <source>
        <dbReference type="ARBA" id="ARBA00004571"/>
    </source>
</evidence>
<organism evidence="18 19">
    <name type="scientific">Bacteroides graminisolvens</name>
    <dbReference type="NCBI Taxonomy" id="477666"/>
    <lineage>
        <taxon>Bacteria</taxon>
        <taxon>Pseudomonadati</taxon>
        <taxon>Bacteroidota</taxon>
        <taxon>Bacteroidia</taxon>
        <taxon>Bacteroidales</taxon>
        <taxon>Bacteroidaceae</taxon>
        <taxon>Bacteroides</taxon>
    </lineage>
</organism>
<dbReference type="InterPro" id="IPR037066">
    <property type="entry name" value="Plug_dom_sf"/>
</dbReference>
<evidence type="ECO:0000256" key="9">
    <source>
        <dbReference type="ARBA" id="ARBA00023065"/>
    </source>
</evidence>
<keyword evidence="11 14" id="KW-0472">Membrane</keyword>
<evidence type="ECO:0000256" key="4">
    <source>
        <dbReference type="ARBA" id="ARBA00022452"/>
    </source>
</evidence>
<evidence type="ECO:0000313" key="18">
    <source>
        <dbReference type="EMBL" id="HCK24973.1"/>
    </source>
</evidence>
<dbReference type="PROSITE" id="PS52016">
    <property type="entry name" value="TONB_DEPENDENT_REC_3"/>
    <property type="match status" value="1"/>
</dbReference>
<keyword evidence="10 15" id="KW-0798">TonB box</keyword>
<evidence type="ECO:0000256" key="11">
    <source>
        <dbReference type="ARBA" id="ARBA00023136"/>
    </source>
</evidence>
<feature type="domain" description="TonB-dependent receptor-like beta-barrel" evidence="16">
    <location>
        <begin position="321"/>
        <end position="756"/>
    </location>
</feature>
<evidence type="ECO:0000259" key="16">
    <source>
        <dbReference type="Pfam" id="PF00593"/>
    </source>
</evidence>
<keyword evidence="9" id="KW-0406">Ion transport</keyword>
<evidence type="ECO:0000256" key="8">
    <source>
        <dbReference type="ARBA" id="ARBA00023004"/>
    </source>
</evidence>
<comment type="subcellular location">
    <subcellularLocation>
        <location evidence="1 14">Cell outer membrane</location>
        <topology evidence="1 14">Multi-pass membrane protein</topology>
    </subcellularLocation>
</comment>
<dbReference type="AlphaFoldDB" id="A0A3D2SFC9"/>
<dbReference type="Pfam" id="PF13715">
    <property type="entry name" value="CarbopepD_reg_2"/>
    <property type="match status" value="1"/>
</dbReference>
<comment type="caution">
    <text evidence="18">The sequence shown here is derived from an EMBL/GenBank/DDBJ whole genome shotgun (WGS) entry which is preliminary data.</text>
</comment>
<keyword evidence="5" id="KW-0410">Iron transport</keyword>
<dbReference type="InterPro" id="IPR008969">
    <property type="entry name" value="CarboxyPept-like_regulatory"/>
</dbReference>
<comment type="similarity">
    <text evidence="2 14 15">Belongs to the TonB-dependent receptor family.</text>
</comment>
<dbReference type="InterPro" id="IPR010917">
    <property type="entry name" value="TonB_rcpt_CS"/>
</dbReference>
<dbReference type="PROSITE" id="PS01156">
    <property type="entry name" value="TONB_DEPENDENT_REC_2"/>
    <property type="match status" value="1"/>
</dbReference>
<dbReference type="Gene3D" id="2.40.170.20">
    <property type="entry name" value="TonB-dependent receptor, beta-barrel domain"/>
    <property type="match status" value="1"/>
</dbReference>
<dbReference type="Gene3D" id="2.60.40.1120">
    <property type="entry name" value="Carboxypeptidase-like, regulatory domain"/>
    <property type="match status" value="1"/>
</dbReference>
<dbReference type="SUPFAM" id="SSF56935">
    <property type="entry name" value="Porins"/>
    <property type="match status" value="1"/>
</dbReference>
<evidence type="ECO:0000259" key="17">
    <source>
        <dbReference type="Pfam" id="PF07715"/>
    </source>
</evidence>
<dbReference type="EMBL" id="DPVG01000342">
    <property type="protein sequence ID" value="HCK24973.1"/>
    <property type="molecule type" value="Genomic_DNA"/>
</dbReference>